<evidence type="ECO:0000313" key="3">
    <source>
        <dbReference type="Proteomes" id="UP000049127"/>
    </source>
</evidence>
<sequence length="248" mass="28439">MLHFFNYLKADFYKFYHSNIIKLHLIIPIITVISFLAYYTISPWSELQKVMAYVQIISISFPLIISIIVNMVYEQEEEAGFQYFLGIADKKYFAHFSKLILMQILGLISTLIAILGFGIIFHSMGNSLIEIDVYIKESLIVFGSSILLYMLQYLVVFYLGRGASIGIGIIGSTISALMITGIGEGIWTLLPWGYSIRLSSYFLLYNLDILNKKEPITQAIIMMIVFITIFLALQLTLSNRWEGKRENY</sequence>
<dbReference type="InterPro" id="IPR022294">
    <property type="entry name" value="ABC-transptr_permeasesu"/>
</dbReference>
<accession>A0A0C7R5Y6</accession>
<gene>
    <name evidence="2" type="ORF">R28058_12671</name>
</gene>
<dbReference type="CDD" id="cd21808">
    <property type="entry name" value="ABC-2_lan_permease_MutG"/>
    <property type="match status" value="1"/>
</dbReference>
<dbReference type="RefSeq" id="WP_055341839.1">
    <property type="nucleotide sequence ID" value="NZ_CEKZ01000003.1"/>
</dbReference>
<proteinExistence type="predicted"/>
<feature type="transmembrane region" description="Helical" evidence="1">
    <location>
        <begin position="21"/>
        <end position="41"/>
    </location>
</feature>
<dbReference type="NCBIfam" id="TIGR03733">
    <property type="entry name" value="lanti_perm_MutG"/>
    <property type="match status" value="1"/>
</dbReference>
<evidence type="ECO:0000313" key="2">
    <source>
        <dbReference type="EMBL" id="CEQ03534.1"/>
    </source>
</evidence>
<dbReference type="EMBL" id="CEKZ01000003">
    <property type="protein sequence ID" value="CEQ03534.1"/>
    <property type="molecule type" value="Genomic_DNA"/>
</dbReference>
<evidence type="ECO:0000256" key="1">
    <source>
        <dbReference type="SAM" id="Phobius"/>
    </source>
</evidence>
<keyword evidence="1" id="KW-0812">Transmembrane</keyword>
<organism evidence="2 3">
    <name type="scientific">Paraclostridium sordellii</name>
    <name type="common">Clostridium sordellii</name>
    <dbReference type="NCBI Taxonomy" id="1505"/>
    <lineage>
        <taxon>Bacteria</taxon>
        <taxon>Bacillati</taxon>
        <taxon>Bacillota</taxon>
        <taxon>Clostridia</taxon>
        <taxon>Peptostreptococcales</taxon>
        <taxon>Peptostreptococcaceae</taxon>
        <taxon>Paraclostridium</taxon>
    </lineage>
</organism>
<keyword evidence="1" id="KW-0472">Membrane</keyword>
<protein>
    <submittedName>
        <fullName evidence="2">Putative lantibiotic ABC transporter permease</fullName>
    </submittedName>
</protein>
<feature type="transmembrane region" description="Helical" evidence="1">
    <location>
        <begin position="216"/>
        <end position="237"/>
    </location>
</feature>
<feature type="transmembrane region" description="Helical" evidence="1">
    <location>
        <begin position="167"/>
        <end position="196"/>
    </location>
</feature>
<reference evidence="2 3" key="1">
    <citation type="submission" date="2015-01" db="EMBL/GenBank/DDBJ databases">
        <authorList>
            <person name="Aslett A.Martin."/>
            <person name="De Silva Nishadi"/>
        </authorList>
    </citation>
    <scope>NUCLEOTIDE SEQUENCE [LARGE SCALE GENOMIC DNA]</scope>
    <source>
        <strain evidence="2 3">R28058</strain>
    </source>
</reference>
<feature type="transmembrane region" description="Helical" evidence="1">
    <location>
        <begin position="140"/>
        <end position="160"/>
    </location>
</feature>
<name>A0A0C7R5Y6_PARSO</name>
<feature type="transmembrane region" description="Helical" evidence="1">
    <location>
        <begin position="53"/>
        <end position="73"/>
    </location>
</feature>
<dbReference type="OrthoDB" id="1701852at2"/>
<dbReference type="Proteomes" id="UP000049127">
    <property type="component" value="Unassembled WGS sequence"/>
</dbReference>
<feature type="transmembrane region" description="Helical" evidence="1">
    <location>
        <begin position="99"/>
        <end position="120"/>
    </location>
</feature>
<keyword evidence="1" id="KW-1133">Transmembrane helix</keyword>
<dbReference type="AlphaFoldDB" id="A0A0C7R5Y6"/>